<dbReference type="Gene3D" id="3.40.630.30">
    <property type="match status" value="1"/>
</dbReference>
<dbReference type="PANTHER" id="PTHR43877">
    <property type="entry name" value="AMINOALKYLPHOSPHONATE N-ACETYLTRANSFERASE-RELATED-RELATED"/>
    <property type="match status" value="1"/>
</dbReference>
<dbReference type="InterPro" id="IPR050832">
    <property type="entry name" value="Bact_Acetyltransf"/>
</dbReference>
<organism evidence="4 5">
    <name type="scientific">Streptomyces rubellomurinus (strain ATCC 31215)</name>
    <dbReference type="NCBI Taxonomy" id="359131"/>
    <lineage>
        <taxon>Bacteria</taxon>
        <taxon>Bacillati</taxon>
        <taxon>Actinomycetota</taxon>
        <taxon>Actinomycetes</taxon>
        <taxon>Kitasatosporales</taxon>
        <taxon>Streptomycetaceae</taxon>
        <taxon>Streptomyces</taxon>
    </lineage>
</organism>
<dbReference type="EMBL" id="JZKH01000019">
    <property type="protein sequence ID" value="KJS61915.1"/>
    <property type="molecule type" value="Genomic_DNA"/>
</dbReference>
<dbReference type="SUPFAM" id="SSF55729">
    <property type="entry name" value="Acyl-CoA N-acyltransferases (Nat)"/>
    <property type="match status" value="1"/>
</dbReference>
<evidence type="ECO:0000259" key="3">
    <source>
        <dbReference type="PROSITE" id="PS51186"/>
    </source>
</evidence>
<gene>
    <name evidence="4" type="ORF">VM95_12200</name>
</gene>
<dbReference type="RefSeq" id="WP_045695350.1">
    <property type="nucleotide sequence ID" value="NZ_JZKH01000019.1"/>
</dbReference>
<evidence type="ECO:0000256" key="1">
    <source>
        <dbReference type="ARBA" id="ARBA00022679"/>
    </source>
</evidence>
<dbReference type="InterPro" id="IPR016181">
    <property type="entry name" value="Acyl_CoA_acyltransferase"/>
</dbReference>
<dbReference type="PROSITE" id="PS51186">
    <property type="entry name" value="GNAT"/>
    <property type="match status" value="1"/>
</dbReference>
<keyword evidence="2" id="KW-0012">Acyltransferase</keyword>
<dbReference type="Proteomes" id="UP000033699">
    <property type="component" value="Unassembled WGS sequence"/>
</dbReference>
<evidence type="ECO:0000313" key="4">
    <source>
        <dbReference type="EMBL" id="KJS61915.1"/>
    </source>
</evidence>
<evidence type="ECO:0000313" key="5">
    <source>
        <dbReference type="Proteomes" id="UP000033699"/>
    </source>
</evidence>
<protein>
    <submittedName>
        <fullName evidence="4">DNA mismatch repair protein MutT</fullName>
    </submittedName>
</protein>
<dbReference type="OrthoDB" id="4458448at2"/>
<proteinExistence type="predicted"/>
<feature type="domain" description="N-acetyltransferase" evidence="3">
    <location>
        <begin position="17"/>
        <end position="166"/>
    </location>
</feature>
<keyword evidence="1" id="KW-0808">Transferase</keyword>
<sequence length="166" mass="18745">MAALSFSPLRFSPQEIAEVVDLYTSNPEYCRAAGEYDPENIRADRVEADLREESGTEGCEVLLARDARRQLVGLLCLLDRHPTDGQPWIGLLMVHGNSHRKGIGRLLANLVEERFRSEGRDGIRLAVLENNPAALAFWSSLGWQEIDRRADRQHGRPCIVMHKQLT</sequence>
<dbReference type="PATRIC" id="fig|359131.3.peg.2376"/>
<name>A0A0F2TI12_STRR3</name>
<dbReference type="CDD" id="cd04301">
    <property type="entry name" value="NAT_SF"/>
    <property type="match status" value="1"/>
</dbReference>
<dbReference type="Pfam" id="PF00583">
    <property type="entry name" value="Acetyltransf_1"/>
    <property type="match status" value="1"/>
</dbReference>
<dbReference type="AlphaFoldDB" id="A0A0F2TI12"/>
<accession>A0A0F2TI12</accession>
<dbReference type="InterPro" id="IPR000182">
    <property type="entry name" value="GNAT_dom"/>
</dbReference>
<keyword evidence="5" id="KW-1185">Reference proteome</keyword>
<evidence type="ECO:0000256" key="2">
    <source>
        <dbReference type="ARBA" id="ARBA00023315"/>
    </source>
</evidence>
<comment type="caution">
    <text evidence="4">The sequence shown here is derived from an EMBL/GenBank/DDBJ whole genome shotgun (WGS) entry which is preliminary data.</text>
</comment>
<dbReference type="GO" id="GO:0016747">
    <property type="term" value="F:acyltransferase activity, transferring groups other than amino-acyl groups"/>
    <property type="evidence" value="ECO:0007669"/>
    <property type="project" value="InterPro"/>
</dbReference>
<reference evidence="4 5" key="1">
    <citation type="submission" date="2015-02" db="EMBL/GenBank/DDBJ databases">
        <authorList>
            <person name="Ju K.-S."/>
            <person name="Doroghazi J.R."/>
            <person name="Metcalf W."/>
        </authorList>
    </citation>
    <scope>NUCLEOTIDE SEQUENCE [LARGE SCALE GENOMIC DNA]</scope>
    <source>
        <strain evidence="4 5">ATCC 31215</strain>
    </source>
</reference>